<organism evidence="6 7">
    <name type="scientific">Junco hyemalis</name>
    <name type="common">Dark-eyed junco</name>
    <dbReference type="NCBI Taxonomy" id="40217"/>
    <lineage>
        <taxon>Eukaryota</taxon>
        <taxon>Metazoa</taxon>
        <taxon>Chordata</taxon>
        <taxon>Craniata</taxon>
        <taxon>Vertebrata</taxon>
        <taxon>Euteleostomi</taxon>
        <taxon>Archelosauria</taxon>
        <taxon>Archosauria</taxon>
        <taxon>Dinosauria</taxon>
        <taxon>Saurischia</taxon>
        <taxon>Theropoda</taxon>
        <taxon>Coelurosauria</taxon>
        <taxon>Aves</taxon>
        <taxon>Neognathae</taxon>
        <taxon>Neoaves</taxon>
        <taxon>Telluraves</taxon>
        <taxon>Australaves</taxon>
        <taxon>Passeriformes</taxon>
        <taxon>Passerellidae</taxon>
        <taxon>Junco</taxon>
    </lineage>
</organism>
<evidence type="ECO:0000256" key="2">
    <source>
        <dbReference type="ARBA" id="ARBA00023157"/>
    </source>
</evidence>
<dbReference type="GO" id="GO:0004867">
    <property type="term" value="F:serine-type endopeptidase inhibitor activity"/>
    <property type="evidence" value="ECO:0007669"/>
    <property type="project" value="TreeGrafter"/>
</dbReference>
<dbReference type="PRINTS" id="PR00003">
    <property type="entry name" value="4DISULPHCORE"/>
</dbReference>
<dbReference type="SUPFAM" id="SSF57256">
    <property type="entry name" value="Elafin-like"/>
    <property type="match status" value="1"/>
</dbReference>
<dbReference type="GO" id="GO:0005615">
    <property type="term" value="C:extracellular space"/>
    <property type="evidence" value="ECO:0007669"/>
    <property type="project" value="TreeGrafter"/>
</dbReference>
<protein>
    <recommendedName>
        <fullName evidence="5">WAP domain-containing protein</fullName>
    </recommendedName>
</protein>
<dbReference type="InterPro" id="IPR008197">
    <property type="entry name" value="WAP_dom"/>
</dbReference>
<dbReference type="Ensembl" id="ENSJHYT00000023713.1">
    <property type="protein sequence ID" value="ENSJHYP00000019679.1"/>
    <property type="gene ID" value="ENSJHYG00000014944.1"/>
</dbReference>
<dbReference type="SMART" id="SM00217">
    <property type="entry name" value="WAP"/>
    <property type="match status" value="1"/>
</dbReference>
<dbReference type="GO" id="GO:0045087">
    <property type="term" value="P:innate immune response"/>
    <property type="evidence" value="ECO:0007669"/>
    <property type="project" value="TreeGrafter"/>
</dbReference>
<dbReference type="PANTHER" id="PTHR19441">
    <property type="entry name" value="WHEY ACDIC PROTEIN WAP"/>
    <property type="match status" value="1"/>
</dbReference>
<keyword evidence="7" id="KW-1185">Reference proteome</keyword>
<feature type="domain" description="WAP" evidence="5">
    <location>
        <begin position="26"/>
        <end position="73"/>
    </location>
</feature>
<dbReference type="InterPro" id="IPR050514">
    <property type="entry name" value="WAP_four-disulfide_core"/>
</dbReference>
<dbReference type="AlphaFoldDB" id="A0A8C5JI14"/>
<keyword evidence="1 4" id="KW-0732">Signal</keyword>
<evidence type="ECO:0000259" key="5">
    <source>
        <dbReference type="PROSITE" id="PS51390"/>
    </source>
</evidence>
<dbReference type="FunFam" id="4.10.75.10:FF:000001">
    <property type="entry name" value="Anosmin 1"/>
    <property type="match status" value="1"/>
</dbReference>
<dbReference type="Proteomes" id="UP000694408">
    <property type="component" value="Unplaced"/>
</dbReference>
<dbReference type="PANTHER" id="PTHR19441:SF30">
    <property type="entry name" value="ELAFIN"/>
    <property type="match status" value="1"/>
</dbReference>
<reference evidence="6" key="1">
    <citation type="submission" date="2025-08" db="UniProtKB">
        <authorList>
            <consortium name="Ensembl"/>
        </authorList>
    </citation>
    <scope>IDENTIFICATION</scope>
</reference>
<dbReference type="Gene3D" id="4.10.75.10">
    <property type="entry name" value="Elafin-like"/>
    <property type="match status" value="1"/>
</dbReference>
<evidence type="ECO:0000256" key="3">
    <source>
        <dbReference type="SAM" id="MobiDB-lite"/>
    </source>
</evidence>
<dbReference type="GO" id="GO:0019731">
    <property type="term" value="P:antibacterial humoral response"/>
    <property type="evidence" value="ECO:0007669"/>
    <property type="project" value="TreeGrafter"/>
</dbReference>
<evidence type="ECO:0000256" key="1">
    <source>
        <dbReference type="ARBA" id="ARBA00022729"/>
    </source>
</evidence>
<evidence type="ECO:0000313" key="7">
    <source>
        <dbReference type="Proteomes" id="UP000694408"/>
    </source>
</evidence>
<feature type="region of interest" description="Disordered" evidence="3">
    <location>
        <begin position="71"/>
        <end position="94"/>
    </location>
</feature>
<name>A0A8C5JI14_JUNHY</name>
<dbReference type="CDD" id="cd00199">
    <property type="entry name" value="WAP"/>
    <property type="match status" value="1"/>
</dbReference>
<feature type="compositionally biased region" description="Pro residues" evidence="3">
    <location>
        <begin position="74"/>
        <end position="94"/>
    </location>
</feature>
<dbReference type="PROSITE" id="PS51390">
    <property type="entry name" value="WAP"/>
    <property type="match status" value="1"/>
</dbReference>
<feature type="chain" id="PRO_5034910171" description="WAP domain-containing protein" evidence="4">
    <location>
        <begin position="23"/>
        <end position="94"/>
    </location>
</feature>
<reference evidence="6" key="2">
    <citation type="submission" date="2025-09" db="UniProtKB">
        <authorList>
            <consortium name="Ensembl"/>
        </authorList>
    </citation>
    <scope>IDENTIFICATION</scope>
</reference>
<feature type="signal peptide" evidence="4">
    <location>
        <begin position="1"/>
        <end position="22"/>
    </location>
</feature>
<dbReference type="Pfam" id="PF00095">
    <property type="entry name" value="WAP"/>
    <property type="match status" value="1"/>
</dbReference>
<dbReference type="OMA" id="APCADET"/>
<dbReference type="InterPro" id="IPR036645">
    <property type="entry name" value="Elafin-like_sf"/>
</dbReference>
<evidence type="ECO:0000256" key="4">
    <source>
        <dbReference type="SAM" id="SignalP"/>
    </source>
</evidence>
<evidence type="ECO:0000313" key="6">
    <source>
        <dbReference type="Ensembl" id="ENSJHYP00000019679.1"/>
    </source>
</evidence>
<keyword evidence="2" id="KW-1015">Disulfide bond</keyword>
<proteinExistence type="predicted"/>
<sequence length="94" mass="9539">MPAARSVLILAGLLLHSSLSPGSHRATAKPGVCPTVLRGSLGPCLELCDTDSDCTGDSKCCTTGCGHICKPPTKGKPPAPCADETPVPPPYLSL</sequence>
<accession>A0A8C5JI14</accession>